<keyword evidence="11" id="KW-0408">Iron</keyword>
<dbReference type="CDD" id="cd01335">
    <property type="entry name" value="Radical_SAM"/>
    <property type="match status" value="1"/>
</dbReference>
<dbReference type="PANTHER" id="PTHR22976">
    <property type="entry name" value="BIOTIN SYNTHASE"/>
    <property type="match status" value="1"/>
</dbReference>
<dbReference type="Pfam" id="PF04055">
    <property type="entry name" value="Radical_SAM"/>
    <property type="match status" value="1"/>
</dbReference>
<dbReference type="InterPro" id="IPR024177">
    <property type="entry name" value="Biotin_synthase"/>
</dbReference>
<dbReference type="PROSITE" id="PS51918">
    <property type="entry name" value="RADICAL_SAM"/>
    <property type="match status" value="1"/>
</dbReference>
<keyword evidence="10" id="KW-0093">Biotin biosynthesis</keyword>
<name>A0A1J5R5H1_9ZZZZ</name>
<evidence type="ECO:0000256" key="3">
    <source>
        <dbReference type="ARBA" id="ARBA00010765"/>
    </source>
</evidence>
<evidence type="ECO:0000256" key="12">
    <source>
        <dbReference type="ARBA" id="ARBA00023014"/>
    </source>
</evidence>
<comment type="cofactor">
    <cofactor evidence="1">
        <name>[4Fe-4S] cluster</name>
        <dbReference type="ChEBI" id="CHEBI:49883"/>
    </cofactor>
</comment>
<dbReference type="InterPro" id="IPR002684">
    <property type="entry name" value="Biotin_synth/BioAB"/>
</dbReference>
<dbReference type="GO" id="GO:0051539">
    <property type="term" value="F:4 iron, 4 sulfur cluster binding"/>
    <property type="evidence" value="ECO:0007669"/>
    <property type="project" value="UniProtKB-KW"/>
</dbReference>
<dbReference type="EC" id="2.8.1.6" evidence="4"/>
<feature type="domain" description="Radical SAM core" evidence="14">
    <location>
        <begin position="53"/>
        <end position="270"/>
    </location>
</feature>
<dbReference type="AlphaFoldDB" id="A0A1J5R5H1"/>
<dbReference type="SFLD" id="SFLDG01060">
    <property type="entry name" value="BATS_domain_containing"/>
    <property type="match status" value="1"/>
</dbReference>
<dbReference type="SFLD" id="SFLDF00272">
    <property type="entry name" value="biotin_synthase"/>
    <property type="match status" value="1"/>
</dbReference>
<evidence type="ECO:0000256" key="4">
    <source>
        <dbReference type="ARBA" id="ARBA00012236"/>
    </source>
</evidence>
<dbReference type="GO" id="GO:0051537">
    <property type="term" value="F:2 iron, 2 sulfur cluster binding"/>
    <property type="evidence" value="ECO:0007669"/>
    <property type="project" value="UniProtKB-KW"/>
</dbReference>
<dbReference type="PANTHER" id="PTHR22976:SF2">
    <property type="entry name" value="BIOTIN SYNTHASE, MITOCHONDRIAL"/>
    <property type="match status" value="1"/>
</dbReference>
<proteinExistence type="inferred from homology"/>
<dbReference type="Gene3D" id="3.20.20.70">
    <property type="entry name" value="Aldolase class I"/>
    <property type="match status" value="1"/>
</dbReference>
<dbReference type="SUPFAM" id="SSF102114">
    <property type="entry name" value="Radical SAM enzymes"/>
    <property type="match status" value="1"/>
</dbReference>
<keyword evidence="12" id="KW-0411">Iron-sulfur</keyword>
<comment type="similarity">
    <text evidence="3">Belongs to the radical SAM superfamily. Biotin synthase family.</text>
</comment>
<evidence type="ECO:0000259" key="14">
    <source>
        <dbReference type="PROSITE" id="PS51918"/>
    </source>
</evidence>
<keyword evidence="7" id="KW-0949">S-adenosyl-L-methionine</keyword>
<evidence type="ECO:0000256" key="5">
    <source>
        <dbReference type="ARBA" id="ARBA00022485"/>
    </source>
</evidence>
<keyword evidence="9" id="KW-0479">Metal-binding</keyword>
<dbReference type="SFLD" id="SFLDS00029">
    <property type="entry name" value="Radical_SAM"/>
    <property type="match status" value="1"/>
</dbReference>
<evidence type="ECO:0000256" key="1">
    <source>
        <dbReference type="ARBA" id="ARBA00001966"/>
    </source>
</evidence>
<dbReference type="FunFam" id="3.20.20.70:FF:000011">
    <property type="entry name" value="Biotin synthase"/>
    <property type="match status" value="1"/>
</dbReference>
<dbReference type="SFLD" id="SFLDG01278">
    <property type="entry name" value="biotin_synthase_like"/>
    <property type="match status" value="1"/>
</dbReference>
<evidence type="ECO:0000313" key="15">
    <source>
        <dbReference type="EMBL" id="OIQ87268.1"/>
    </source>
</evidence>
<comment type="cofactor">
    <cofactor evidence="13">
        <name>[2Fe-2S] cluster</name>
        <dbReference type="ChEBI" id="CHEBI:190135"/>
    </cofactor>
</comment>
<protein>
    <recommendedName>
        <fullName evidence="4">biotin synthase</fullName>
        <ecNumber evidence="4">2.8.1.6</ecNumber>
    </recommendedName>
</protein>
<gene>
    <name evidence="15" type="primary">bioB_7</name>
    <name evidence="15" type="ORF">GALL_308760</name>
</gene>
<keyword evidence="8" id="KW-0001">2Fe-2S</keyword>
<keyword evidence="6 15" id="KW-0808">Transferase</keyword>
<evidence type="ECO:0000256" key="8">
    <source>
        <dbReference type="ARBA" id="ARBA00022714"/>
    </source>
</evidence>
<comment type="caution">
    <text evidence="15">The sequence shown here is derived from an EMBL/GenBank/DDBJ whole genome shotgun (WGS) entry which is preliminary data.</text>
</comment>
<evidence type="ECO:0000256" key="2">
    <source>
        <dbReference type="ARBA" id="ARBA00004942"/>
    </source>
</evidence>
<evidence type="ECO:0000256" key="13">
    <source>
        <dbReference type="ARBA" id="ARBA00034078"/>
    </source>
</evidence>
<dbReference type="InterPro" id="IPR006638">
    <property type="entry name" value="Elp3/MiaA/NifB-like_rSAM"/>
</dbReference>
<evidence type="ECO:0000256" key="7">
    <source>
        <dbReference type="ARBA" id="ARBA00022691"/>
    </source>
</evidence>
<dbReference type="GO" id="GO:0004076">
    <property type="term" value="F:biotin synthase activity"/>
    <property type="evidence" value="ECO:0007669"/>
    <property type="project" value="UniProtKB-EC"/>
</dbReference>
<keyword evidence="5" id="KW-0004">4Fe-4S</keyword>
<dbReference type="NCBIfam" id="TIGR00433">
    <property type="entry name" value="bioB"/>
    <property type="match status" value="1"/>
</dbReference>
<dbReference type="InterPro" id="IPR058240">
    <property type="entry name" value="rSAM_sf"/>
</dbReference>
<evidence type="ECO:0000256" key="10">
    <source>
        <dbReference type="ARBA" id="ARBA00022756"/>
    </source>
</evidence>
<dbReference type="GO" id="GO:0009102">
    <property type="term" value="P:biotin biosynthetic process"/>
    <property type="evidence" value="ECO:0007669"/>
    <property type="project" value="UniProtKB-UniPathway"/>
</dbReference>
<evidence type="ECO:0000256" key="6">
    <source>
        <dbReference type="ARBA" id="ARBA00022679"/>
    </source>
</evidence>
<dbReference type="Pfam" id="PF06968">
    <property type="entry name" value="BATS"/>
    <property type="match status" value="1"/>
</dbReference>
<dbReference type="GO" id="GO:0046872">
    <property type="term" value="F:metal ion binding"/>
    <property type="evidence" value="ECO:0007669"/>
    <property type="project" value="UniProtKB-KW"/>
</dbReference>
<dbReference type="PIRSF" id="PIRSF001619">
    <property type="entry name" value="Biotin_synth"/>
    <property type="match status" value="1"/>
</dbReference>
<dbReference type="HAMAP" id="MF_01694">
    <property type="entry name" value="BioB"/>
    <property type="match status" value="1"/>
</dbReference>
<dbReference type="InterPro" id="IPR007197">
    <property type="entry name" value="rSAM"/>
</dbReference>
<comment type="pathway">
    <text evidence="2">Cofactor biosynthesis; biotin biosynthesis; biotin from 7,8-diaminononanoate: step 2/2.</text>
</comment>
<reference evidence="15" key="1">
    <citation type="submission" date="2016-10" db="EMBL/GenBank/DDBJ databases">
        <title>Sequence of Gallionella enrichment culture.</title>
        <authorList>
            <person name="Poehlein A."/>
            <person name="Muehling M."/>
            <person name="Daniel R."/>
        </authorList>
    </citation>
    <scope>NUCLEOTIDE SEQUENCE</scope>
</reference>
<dbReference type="SMART" id="SM00729">
    <property type="entry name" value="Elp3"/>
    <property type="match status" value="1"/>
</dbReference>
<organism evidence="15">
    <name type="scientific">mine drainage metagenome</name>
    <dbReference type="NCBI Taxonomy" id="410659"/>
    <lineage>
        <taxon>unclassified sequences</taxon>
        <taxon>metagenomes</taxon>
        <taxon>ecological metagenomes</taxon>
    </lineage>
</organism>
<dbReference type="UniPathway" id="UPA00078">
    <property type="reaction ID" value="UER00162"/>
</dbReference>
<dbReference type="InterPro" id="IPR013785">
    <property type="entry name" value="Aldolase_TIM"/>
</dbReference>
<sequence length="332" mass="36300">MPFAAASVAPSPAPAAGLRHDWTEAEVEALFALPFNDLLYQAQTVHRQTFDANRVQISRLISIKTGRCPEDCKYCPQSGHYNTDLPKEDLMEIETVLESAKAAKDSGASRFCMGAAWKGPGKGFDKVLRMVEGVKALGLETCATLGKLTAEQATQLKAAGLDYYNHNIDTSPEHYKEIITTRTFEDRLETIDHAREAGLKVCSGGIVGLGEKTDDRARMLQTLANMDRHPDSVPINLLIKVPGTPLENAEAVDPFDFIRTIAVARILMPRSYVRLSAGRQSMSDEMQALCFLAGANSMFCGERLLTCDNPSPDQDRSLLGRLGMKPEGAPQV</sequence>
<evidence type="ECO:0000256" key="11">
    <source>
        <dbReference type="ARBA" id="ARBA00023004"/>
    </source>
</evidence>
<dbReference type="InterPro" id="IPR010722">
    <property type="entry name" value="BATS_dom"/>
</dbReference>
<accession>A0A1J5R5H1</accession>
<dbReference type="EMBL" id="MLJW01000431">
    <property type="protein sequence ID" value="OIQ87268.1"/>
    <property type="molecule type" value="Genomic_DNA"/>
</dbReference>
<evidence type="ECO:0000256" key="9">
    <source>
        <dbReference type="ARBA" id="ARBA00022723"/>
    </source>
</evidence>
<dbReference type="SMART" id="SM00876">
    <property type="entry name" value="BATS"/>
    <property type="match status" value="1"/>
</dbReference>